<evidence type="ECO:0008006" key="4">
    <source>
        <dbReference type="Google" id="ProtNLM"/>
    </source>
</evidence>
<dbReference type="EMBL" id="CH981527">
    <property type="protein sequence ID" value="EDK45362.1"/>
    <property type="molecule type" value="Genomic_DNA"/>
</dbReference>
<dbReference type="VEuPathDB" id="FungiDB:LELG_03541"/>
<keyword evidence="3" id="KW-1185">Reference proteome</keyword>
<sequence>MCKIELVKWSNGRSFLVVFWSCTNKNVFVQPISLFTASQLRRCVILIFNVGQIFSARGVKLLLKLFCIKKLINKKRKKRKKKEKGKKRQREKEKSMNLYHQEFAPKSSFSILCKVVDSCSIYIYVCGYVALFGFQIIKPFKIQRLLLTRNQQYKWKFHSIYRYFLFSNFFVISIKFHTKKYKKIT</sequence>
<keyword evidence="1" id="KW-0472">Membrane</keyword>
<evidence type="ECO:0000313" key="2">
    <source>
        <dbReference type="EMBL" id="EDK45362.1"/>
    </source>
</evidence>
<feature type="transmembrane region" description="Helical" evidence="1">
    <location>
        <begin position="160"/>
        <end position="178"/>
    </location>
</feature>
<dbReference type="HOGENOM" id="CLU_1461571_0_0_1"/>
<protein>
    <recommendedName>
        <fullName evidence="4">Transmembrane protein</fullName>
    </recommendedName>
</protein>
<dbReference type="InParanoid" id="A5E1Q4"/>
<dbReference type="AlphaFoldDB" id="A5E1Q4"/>
<reference evidence="2 3" key="1">
    <citation type="journal article" date="2009" name="Nature">
        <title>Evolution of pathogenicity and sexual reproduction in eight Candida genomes.</title>
        <authorList>
            <person name="Butler G."/>
            <person name="Rasmussen M.D."/>
            <person name="Lin M.F."/>
            <person name="Santos M.A."/>
            <person name="Sakthikumar S."/>
            <person name="Munro C.A."/>
            <person name="Rheinbay E."/>
            <person name="Grabherr M."/>
            <person name="Forche A."/>
            <person name="Reedy J.L."/>
            <person name="Agrafioti I."/>
            <person name="Arnaud M.B."/>
            <person name="Bates S."/>
            <person name="Brown A.J."/>
            <person name="Brunke S."/>
            <person name="Costanzo M.C."/>
            <person name="Fitzpatrick D.A."/>
            <person name="de Groot P.W."/>
            <person name="Harris D."/>
            <person name="Hoyer L.L."/>
            <person name="Hube B."/>
            <person name="Klis F.M."/>
            <person name="Kodira C."/>
            <person name="Lennard N."/>
            <person name="Logue M.E."/>
            <person name="Martin R."/>
            <person name="Neiman A.M."/>
            <person name="Nikolaou E."/>
            <person name="Quail M.A."/>
            <person name="Quinn J."/>
            <person name="Santos M.C."/>
            <person name="Schmitzberger F.F."/>
            <person name="Sherlock G."/>
            <person name="Shah P."/>
            <person name="Silverstein K.A."/>
            <person name="Skrzypek M.S."/>
            <person name="Soll D."/>
            <person name="Staggs R."/>
            <person name="Stansfield I."/>
            <person name="Stumpf M.P."/>
            <person name="Sudbery P.E."/>
            <person name="Srikantha T."/>
            <person name="Zeng Q."/>
            <person name="Berman J."/>
            <person name="Berriman M."/>
            <person name="Heitman J."/>
            <person name="Gow N.A."/>
            <person name="Lorenz M.C."/>
            <person name="Birren B.W."/>
            <person name="Kellis M."/>
            <person name="Cuomo C.A."/>
        </authorList>
    </citation>
    <scope>NUCLEOTIDE SEQUENCE [LARGE SCALE GENOMIC DNA]</scope>
    <source>
        <strain evidence="3">ATCC 11503 / BCRC 21390 / CBS 2605 / JCM 1781 / NBRC 1676 / NRRL YB-4239</strain>
    </source>
</reference>
<organism evidence="2 3">
    <name type="scientific">Lodderomyces elongisporus (strain ATCC 11503 / CBS 2605 / JCM 1781 / NBRC 1676 / NRRL YB-4239)</name>
    <name type="common">Yeast</name>
    <name type="synonym">Saccharomyces elongisporus</name>
    <dbReference type="NCBI Taxonomy" id="379508"/>
    <lineage>
        <taxon>Eukaryota</taxon>
        <taxon>Fungi</taxon>
        <taxon>Dikarya</taxon>
        <taxon>Ascomycota</taxon>
        <taxon>Saccharomycotina</taxon>
        <taxon>Pichiomycetes</taxon>
        <taxon>Debaryomycetaceae</taxon>
        <taxon>Candida/Lodderomyces clade</taxon>
        <taxon>Lodderomyces</taxon>
    </lineage>
</organism>
<gene>
    <name evidence="2" type="ORF">LELG_03541</name>
</gene>
<keyword evidence="1" id="KW-0812">Transmembrane</keyword>
<name>A5E1Q4_LODEL</name>
<evidence type="ECO:0000313" key="3">
    <source>
        <dbReference type="Proteomes" id="UP000001996"/>
    </source>
</evidence>
<feature type="transmembrane region" description="Helical" evidence="1">
    <location>
        <begin position="121"/>
        <end position="140"/>
    </location>
</feature>
<proteinExistence type="predicted"/>
<dbReference type="Proteomes" id="UP000001996">
    <property type="component" value="Unassembled WGS sequence"/>
</dbReference>
<evidence type="ECO:0000256" key="1">
    <source>
        <dbReference type="SAM" id="Phobius"/>
    </source>
</evidence>
<keyword evidence="1" id="KW-1133">Transmembrane helix</keyword>
<accession>A5E1Q4</accession>